<dbReference type="Proteomes" id="UP000183639">
    <property type="component" value="Unassembled WGS sequence"/>
</dbReference>
<evidence type="ECO:0000256" key="3">
    <source>
        <dbReference type="ARBA" id="ARBA00022723"/>
    </source>
</evidence>
<organism evidence="10 11">
    <name type="scientific">Selenomonas ruminantium</name>
    <dbReference type="NCBI Taxonomy" id="971"/>
    <lineage>
        <taxon>Bacteria</taxon>
        <taxon>Bacillati</taxon>
        <taxon>Bacillota</taxon>
        <taxon>Negativicutes</taxon>
        <taxon>Selenomonadales</taxon>
        <taxon>Selenomonadaceae</taxon>
        <taxon>Selenomonas</taxon>
    </lineage>
</organism>
<evidence type="ECO:0000313" key="11">
    <source>
        <dbReference type="Proteomes" id="UP000183639"/>
    </source>
</evidence>
<dbReference type="OrthoDB" id="517356at2"/>
<dbReference type="EC" id="2.7.8.7" evidence="8"/>
<dbReference type="NCBIfam" id="TIGR00516">
    <property type="entry name" value="acpS"/>
    <property type="match status" value="1"/>
</dbReference>
<dbReference type="Gene3D" id="3.90.470.20">
    <property type="entry name" value="4'-phosphopantetheinyl transferase domain"/>
    <property type="match status" value="1"/>
</dbReference>
<keyword evidence="5 8" id="KW-0460">Magnesium</keyword>
<dbReference type="SUPFAM" id="SSF56214">
    <property type="entry name" value="4'-phosphopantetheinyl transferase"/>
    <property type="match status" value="1"/>
</dbReference>
<feature type="binding site" evidence="8">
    <location>
        <position position="56"/>
    </location>
    <ligand>
        <name>Mg(2+)</name>
        <dbReference type="ChEBI" id="CHEBI:18420"/>
    </ligand>
</feature>
<comment type="subcellular location">
    <subcellularLocation>
        <location evidence="8">Cytoplasm</location>
    </subcellularLocation>
</comment>
<dbReference type="EMBL" id="FOQK01000009">
    <property type="protein sequence ID" value="SFH94091.1"/>
    <property type="molecule type" value="Genomic_DNA"/>
</dbReference>
<keyword evidence="1 8" id="KW-0444">Lipid biosynthesis</keyword>
<keyword evidence="3 8" id="KW-0479">Metal-binding</keyword>
<evidence type="ECO:0000256" key="7">
    <source>
        <dbReference type="ARBA" id="ARBA00023160"/>
    </source>
</evidence>
<dbReference type="NCBIfam" id="TIGR00556">
    <property type="entry name" value="pantethn_trn"/>
    <property type="match status" value="1"/>
</dbReference>
<dbReference type="InterPro" id="IPR037143">
    <property type="entry name" value="4-PPantetheinyl_Trfase_dom_sf"/>
</dbReference>
<comment type="function">
    <text evidence="8">Transfers the 4'-phosphopantetheine moiety from coenzyme A to a Ser of acyl-carrier-protein.</text>
</comment>
<gene>
    <name evidence="8" type="primary">acpS</name>
    <name evidence="10" type="ORF">SAMN04487861_10910</name>
</gene>
<keyword evidence="8" id="KW-0963">Cytoplasm</keyword>
<keyword evidence="2 8" id="KW-0808">Transferase</keyword>
<reference evidence="10 11" key="1">
    <citation type="submission" date="2016-10" db="EMBL/GenBank/DDBJ databases">
        <authorList>
            <person name="de Groot N.N."/>
        </authorList>
    </citation>
    <scope>NUCLEOTIDE SEQUENCE [LARGE SCALE GENOMIC DNA]</scope>
    <source>
        <strain evidence="10 11">Z108</strain>
    </source>
</reference>
<dbReference type="GO" id="GO:0000287">
    <property type="term" value="F:magnesium ion binding"/>
    <property type="evidence" value="ECO:0007669"/>
    <property type="project" value="UniProtKB-UniRule"/>
</dbReference>
<accession>A0A1I3E5W9</accession>
<evidence type="ECO:0000256" key="2">
    <source>
        <dbReference type="ARBA" id="ARBA00022679"/>
    </source>
</evidence>
<comment type="cofactor">
    <cofactor evidence="8">
        <name>Mg(2+)</name>
        <dbReference type="ChEBI" id="CHEBI:18420"/>
    </cofactor>
</comment>
<keyword evidence="7 8" id="KW-0275">Fatty acid biosynthesis</keyword>
<dbReference type="GO" id="GO:0008897">
    <property type="term" value="F:holo-[acyl-carrier-protein] synthase activity"/>
    <property type="evidence" value="ECO:0007669"/>
    <property type="project" value="UniProtKB-UniRule"/>
</dbReference>
<feature type="binding site" evidence="8">
    <location>
        <position position="8"/>
    </location>
    <ligand>
        <name>Mg(2+)</name>
        <dbReference type="ChEBI" id="CHEBI:18420"/>
    </ligand>
</feature>
<feature type="domain" description="4'-phosphopantetheinyl transferase" evidence="9">
    <location>
        <begin position="4"/>
        <end position="117"/>
    </location>
</feature>
<dbReference type="GO" id="GO:0005737">
    <property type="term" value="C:cytoplasm"/>
    <property type="evidence" value="ECO:0007669"/>
    <property type="project" value="UniProtKB-SubCell"/>
</dbReference>
<evidence type="ECO:0000256" key="6">
    <source>
        <dbReference type="ARBA" id="ARBA00023098"/>
    </source>
</evidence>
<evidence type="ECO:0000259" key="9">
    <source>
        <dbReference type="Pfam" id="PF01648"/>
    </source>
</evidence>
<evidence type="ECO:0000256" key="1">
    <source>
        <dbReference type="ARBA" id="ARBA00022516"/>
    </source>
</evidence>
<dbReference type="InterPro" id="IPR004568">
    <property type="entry name" value="Ppantetheine-prot_Trfase_dom"/>
</dbReference>
<keyword evidence="4 8" id="KW-0276">Fatty acid metabolism</keyword>
<comment type="similarity">
    <text evidence="8">Belongs to the P-Pant transferase superfamily. AcpS family.</text>
</comment>
<dbReference type="Pfam" id="PF01648">
    <property type="entry name" value="ACPS"/>
    <property type="match status" value="1"/>
</dbReference>
<dbReference type="HAMAP" id="MF_00101">
    <property type="entry name" value="AcpS"/>
    <property type="match status" value="1"/>
</dbReference>
<dbReference type="AlphaFoldDB" id="A0A1I3E5W9"/>
<sequence>MIRGIGTDIVEVARVAKAIANPRFCARVYTAAEQQYCESRGAQRAQSYAARFAGKEAVLKAFGTGLREGTLQDIEILPDALGCPQVRLTGHFAGLARERGIAKVWISLSHTREYATAQCVMEETT</sequence>
<name>A0A1I3E5W9_SELRU</name>
<dbReference type="InterPro" id="IPR002582">
    <property type="entry name" value="ACPS"/>
</dbReference>
<evidence type="ECO:0000256" key="8">
    <source>
        <dbReference type="HAMAP-Rule" id="MF_00101"/>
    </source>
</evidence>
<evidence type="ECO:0000256" key="5">
    <source>
        <dbReference type="ARBA" id="ARBA00022842"/>
    </source>
</evidence>
<proteinExistence type="inferred from homology"/>
<evidence type="ECO:0000313" key="10">
    <source>
        <dbReference type="EMBL" id="SFH94091.1"/>
    </source>
</evidence>
<keyword evidence="6 8" id="KW-0443">Lipid metabolism</keyword>
<evidence type="ECO:0000256" key="4">
    <source>
        <dbReference type="ARBA" id="ARBA00022832"/>
    </source>
</evidence>
<dbReference type="GO" id="GO:0006633">
    <property type="term" value="P:fatty acid biosynthetic process"/>
    <property type="evidence" value="ECO:0007669"/>
    <property type="project" value="UniProtKB-UniRule"/>
</dbReference>
<dbReference type="InterPro" id="IPR008278">
    <property type="entry name" value="4-PPantetheinyl_Trfase_dom"/>
</dbReference>
<dbReference type="RefSeq" id="WP_075442920.1">
    <property type="nucleotide sequence ID" value="NZ_FOQK01000009.1"/>
</dbReference>
<protein>
    <recommendedName>
        <fullName evidence="8">Holo-[acyl-carrier-protein] synthase</fullName>
        <shortName evidence="8">Holo-ACP synthase</shortName>
        <ecNumber evidence="8">2.7.8.7</ecNumber>
    </recommendedName>
    <alternativeName>
        <fullName evidence="8">4'-phosphopantetheinyl transferase AcpS</fullName>
    </alternativeName>
</protein>
<comment type="catalytic activity">
    <reaction evidence="8">
        <text>apo-[ACP] + CoA = holo-[ACP] + adenosine 3',5'-bisphosphate + H(+)</text>
        <dbReference type="Rhea" id="RHEA:12068"/>
        <dbReference type="Rhea" id="RHEA-COMP:9685"/>
        <dbReference type="Rhea" id="RHEA-COMP:9690"/>
        <dbReference type="ChEBI" id="CHEBI:15378"/>
        <dbReference type="ChEBI" id="CHEBI:29999"/>
        <dbReference type="ChEBI" id="CHEBI:57287"/>
        <dbReference type="ChEBI" id="CHEBI:58343"/>
        <dbReference type="ChEBI" id="CHEBI:64479"/>
        <dbReference type="EC" id="2.7.8.7"/>
    </reaction>
</comment>